<dbReference type="Gene3D" id="3.40.930.10">
    <property type="entry name" value="Mannitol-specific EII, Chain A"/>
    <property type="match status" value="1"/>
</dbReference>
<dbReference type="Pfam" id="PF00359">
    <property type="entry name" value="PTS_EIIA_2"/>
    <property type="match status" value="1"/>
</dbReference>
<dbReference type="EMBL" id="FOWR01000007">
    <property type="protein sequence ID" value="SFP06362.1"/>
    <property type="molecule type" value="Genomic_DNA"/>
</dbReference>
<keyword evidence="2" id="KW-0813">Transport</keyword>
<dbReference type="OrthoDB" id="6213484at2"/>
<evidence type="ECO:0000256" key="1">
    <source>
        <dbReference type="ARBA" id="ARBA00022553"/>
    </source>
</evidence>
<evidence type="ECO:0000259" key="3">
    <source>
        <dbReference type="PROSITE" id="PS51094"/>
    </source>
</evidence>
<dbReference type="AlphaFoldDB" id="A0A1I5M9U4"/>
<dbReference type="PANTHER" id="PTHR47738:SF2">
    <property type="entry name" value="PTS SYSTEM FRUCTOSE-LIKE EIIA COMPONENT"/>
    <property type="match status" value="1"/>
</dbReference>
<proteinExistence type="predicted"/>
<dbReference type="PROSITE" id="PS51350">
    <property type="entry name" value="PTS_HPR_DOM"/>
    <property type="match status" value="1"/>
</dbReference>
<feature type="domain" description="HPr" evidence="4">
    <location>
        <begin position="5"/>
        <end position="97"/>
    </location>
</feature>
<dbReference type="InterPro" id="IPR035895">
    <property type="entry name" value="HPr-like_sf"/>
</dbReference>
<dbReference type="SUPFAM" id="SSF55594">
    <property type="entry name" value="HPr-like"/>
    <property type="match status" value="1"/>
</dbReference>
<name>A0A1I5M9U4_9GAMM</name>
<evidence type="ECO:0000256" key="2">
    <source>
        <dbReference type="ARBA" id="ARBA00022597"/>
    </source>
</evidence>
<evidence type="ECO:0000313" key="5">
    <source>
        <dbReference type="EMBL" id="SFP06362.1"/>
    </source>
</evidence>
<dbReference type="STRING" id="1121869.SAMN03084138_01235"/>
<sequence length="265" mass="29337">MTMPTISRRITFLIGEEGLPAWKLNRLKTLAGLFRSVTVFCNLSQRNAANAEQPIRILSLSSRPNDLCQLLIEGNDAELAAMVLTDFAAEHGTLVCGGKRAKATPTSAFISLPFPYQVYQAPQSNLDKHALLAEFALRVADNENREDTTQEALFNALYTRENVSSTCMGNGVALPHVMTPLVSQIHVFIASTAQPLDWLSKRGEVTRVIGVMLPKPPVREHIVAFSTFSQQLLDKTFCRYLEENTSLDIVETIVLHSLETALTNH</sequence>
<dbReference type="InterPro" id="IPR051541">
    <property type="entry name" value="PTS_SugarTrans_NitroReg"/>
</dbReference>
<dbReference type="PROSITE" id="PS51094">
    <property type="entry name" value="PTS_EIIA_TYPE_2"/>
    <property type="match status" value="1"/>
</dbReference>
<dbReference type="SUPFAM" id="SSF55804">
    <property type="entry name" value="Phoshotransferase/anion transport protein"/>
    <property type="match status" value="1"/>
</dbReference>
<accession>A0A1I5M9U4</accession>
<dbReference type="InterPro" id="IPR016152">
    <property type="entry name" value="PTrfase/Anion_transptr"/>
</dbReference>
<dbReference type="PANTHER" id="PTHR47738">
    <property type="entry name" value="PTS SYSTEM FRUCTOSE-LIKE EIIA COMPONENT-RELATED"/>
    <property type="match status" value="1"/>
</dbReference>
<dbReference type="InterPro" id="IPR016910">
    <property type="entry name" value="UCP029195_PTS_EIIA2"/>
</dbReference>
<protein>
    <submittedName>
        <fullName evidence="5">PTS system, nitrogen regulatory IIA component</fullName>
    </submittedName>
</protein>
<dbReference type="InterPro" id="IPR000032">
    <property type="entry name" value="HPr-like"/>
</dbReference>
<keyword evidence="2" id="KW-0762">Sugar transport</keyword>
<dbReference type="GeneID" id="35872184"/>
<evidence type="ECO:0000313" key="6">
    <source>
        <dbReference type="Proteomes" id="UP000182692"/>
    </source>
</evidence>
<gene>
    <name evidence="5" type="ORF">SAMN03084138_01235</name>
</gene>
<reference evidence="5 6" key="1">
    <citation type="submission" date="2016-10" db="EMBL/GenBank/DDBJ databases">
        <authorList>
            <person name="de Groot N.N."/>
        </authorList>
    </citation>
    <scope>NUCLEOTIDE SEQUENCE [LARGE SCALE GENOMIC DNA]</scope>
    <source>
        <strain evidence="5 6">DSM 15893</strain>
    </source>
</reference>
<feature type="domain" description="PTS EIIA type-2" evidence="3">
    <location>
        <begin position="111"/>
        <end position="257"/>
    </location>
</feature>
<evidence type="ECO:0000259" key="4">
    <source>
        <dbReference type="PROSITE" id="PS51350"/>
    </source>
</evidence>
<dbReference type="RefSeq" id="WP_017011636.1">
    <property type="nucleotide sequence ID" value="NZ_FOWR01000007.1"/>
</dbReference>
<keyword evidence="1" id="KW-0597">Phosphoprotein</keyword>
<dbReference type="Proteomes" id="UP000182692">
    <property type="component" value="Unassembled WGS sequence"/>
</dbReference>
<dbReference type="PIRSF" id="PIRSF029195">
    <property type="entry name" value="UCP029195_PTS_EIIA2"/>
    <property type="match status" value="1"/>
</dbReference>
<organism evidence="5 6">
    <name type="scientific">Enterovibrio norvegicus DSM 15893</name>
    <dbReference type="NCBI Taxonomy" id="1121869"/>
    <lineage>
        <taxon>Bacteria</taxon>
        <taxon>Pseudomonadati</taxon>
        <taxon>Pseudomonadota</taxon>
        <taxon>Gammaproteobacteria</taxon>
        <taxon>Vibrionales</taxon>
        <taxon>Vibrionaceae</taxon>
        <taxon>Enterovibrio</taxon>
    </lineage>
</organism>
<dbReference type="InterPro" id="IPR002178">
    <property type="entry name" value="PTS_EIIA_type-2_dom"/>
</dbReference>